<protein>
    <recommendedName>
        <fullName evidence="3">CMP/dCMP-type deaminase domain-containing protein</fullName>
    </recommendedName>
</protein>
<evidence type="ECO:0000313" key="4">
    <source>
        <dbReference type="EMBL" id="KAJ3649129.1"/>
    </source>
</evidence>
<dbReference type="AlphaFoldDB" id="A0AA38I5F3"/>
<evidence type="ECO:0000313" key="5">
    <source>
        <dbReference type="Proteomes" id="UP001168821"/>
    </source>
</evidence>
<comment type="caution">
    <text evidence="4">The sequence shown here is derived from an EMBL/GenBank/DDBJ whole genome shotgun (WGS) entry which is preliminary data.</text>
</comment>
<reference evidence="4" key="1">
    <citation type="journal article" date="2023" name="G3 (Bethesda)">
        <title>Whole genome assemblies of Zophobas morio and Tenebrio molitor.</title>
        <authorList>
            <person name="Kaur S."/>
            <person name="Stinson S.A."/>
            <person name="diCenzo G.C."/>
        </authorList>
    </citation>
    <scope>NUCLEOTIDE SEQUENCE</scope>
    <source>
        <strain evidence="4">QUZm001</strain>
    </source>
</reference>
<dbReference type="InterPro" id="IPR002125">
    <property type="entry name" value="CMP_dCMP_dom"/>
</dbReference>
<dbReference type="Gene3D" id="3.40.140.10">
    <property type="entry name" value="Cytidine Deaminase, domain 2"/>
    <property type="match status" value="1"/>
</dbReference>
<name>A0AA38I5F3_9CUCU</name>
<dbReference type="PROSITE" id="PS51747">
    <property type="entry name" value="CYT_DCMP_DEAMINASES_2"/>
    <property type="match status" value="1"/>
</dbReference>
<dbReference type="CDD" id="cd01285">
    <property type="entry name" value="nucleoside_deaminase"/>
    <property type="match status" value="1"/>
</dbReference>
<comment type="similarity">
    <text evidence="2">Belongs to the cytidine and deoxycytidylate deaminase family. ADAT3 subfamily.</text>
</comment>
<gene>
    <name evidence="4" type="ORF">Zmor_020889</name>
</gene>
<dbReference type="PANTHER" id="PTHR11079:SF156">
    <property type="entry name" value="INACTIVE TRNA-SPECIFIC ADENOSINE DEAMINASE-LIKE PROTEIN 3-RELATED"/>
    <property type="match status" value="1"/>
</dbReference>
<accession>A0AA38I5F3</accession>
<evidence type="ECO:0000256" key="2">
    <source>
        <dbReference type="ARBA" id="ARBA00038160"/>
    </source>
</evidence>
<dbReference type="GO" id="GO:0052717">
    <property type="term" value="F:tRNA-specific adenosine-34 deaminase activity"/>
    <property type="evidence" value="ECO:0007669"/>
    <property type="project" value="TreeGrafter"/>
</dbReference>
<dbReference type="SUPFAM" id="SSF53927">
    <property type="entry name" value="Cytidine deaminase-like"/>
    <property type="match status" value="1"/>
</dbReference>
<dbReference type="GO" id="GO:0008033">
    <property type="term" value="P:tRNA processing"/>
    <property type="evidence" value="ECO:0007669"/>
    <property type="project" value="UniProtKB-KW"/>
</dbReference>
<sequence length="322" mass="36142">MNAPKRLKLETPTKPTLTPILADELYKELPLIDVYVGKIKDPKTTSKVVVELNSVLPIPELTHLKRVRGKEILLFPKGDNDEDDCLTVLKQKGFDVDLIESQVRVIAVAEIPPKVRKQYEVVHKLWPCNFHSNAYWEKLSTNSLFSDSELEQHAKFMRIAIDICDICSVRVSAVVVDPVITSVVGFGFDQTSDYPTKHAVMVAIDEVARSQKGGVWPRHQNYDKIQSLLKMKHENLQFGFSTSGEGPYLCTGYSVYTTCEPCITCAMALVHSRAKRVFYGVKSEKGALGSSCKIHIVENLNHHYEAFAGLLETECRAVSCEQ</sequence>
<dbReference type="InterPro" id="IPR016193">
    <property type="entry name" value="Cytidine_deaminase-like"/>
</dbReference>
<dbReference type="GO" id="GO:0005634">
    <property type="term" value="C:nucleus"/>
    <property type="evidence" value="ECO:0007669"/>
    <property type="project" value="TreeGrafter"/>
</dbReference>
<feature type="domain" description="CMP/dCMP-type deaminase" evidence="3">
    <location>
        <begin position="151"/>
        <end position="307"/>
    </location>
</feature>
<organism evidence="4 5">
    <name type="scientific">Zophobas morio</name>
    <dbReference type="NCBI Taxonomy" id="2755281"/>
    <lineage>
        <taxon>Eukaryota</taxon>
        <taxon>Metazoa</taxon>
        <taxon>Ecdysozoa</taxon>
        <taxon>Arthropoda</taxon>
        <taxon>Hexapoda</taxon>
        <taxon>Insecta</taxon>
        <taxon>Pterygota</taxon>
        <taxon>Neoptera</taxon>
        <taxon>Endopterygota</taxon>
        <taxon>Coleoptera</taxon>
        <taxon>Polyphaga</taxon>
        <taxon>Cucujiformia</taxon>
        <taxon>Tenebrionidae</taxon>
        <taxon>Zophobas</taxon>
    </lineage>
</organism>
<evidence type="ECO:0000259" key="3">
    <source>
        <dbReference type="PROSITE" id="PS51747"/>
    </source>
</evidence>
<dbReference type="PANTHER" id="PTHR11079">
    <property type="entry name" value="CYTOSINE DEAMINASE FAMILY MEMBER"/>
    <property type="match status" value="1"/>
</dbReference>
<dbReference type="GO" id="GO:0005737">
    <property type="term" value="C:cytoplasm"/>
    <property type="evidence" value="ECO:0007669"/>
    <property type="project" value="TreeGrafter"/>
</dbReference>
<keyword evidence="5" id="KW-1185">Reference proteome</keyword>
<dbReference type="Pfam" id="PF00383">
    <property type="entry name" value="dCMP_cyt_deam_1"/>
    <property type="match status" value="1"/>
</dbReference>
<dbReference type="EMBL" id="JALNTZ010000006">
    <property type="protein sequence ID" value="KAJ3649129.1"/>
    <property type="molecule type" value="Genomic_DNA"/>
</dbReference>
<evidence type="ECO:0000256" key="1">
    <source>
        <dbReference type="ARBA" id="ARBA00022694"/>
    </source>
</evidence>
<keyword evidence="1" id="KW-0819">tRNA processing</keyword>
<dbReference type="Proteomes" id="UP001168821">
    <property type="component" value="Unassembled WGS sequence"/>
</dbReference>
<proteinExistence type="inferred from homology"/>